<evidence type="ECO:0000259" key="3">
    <source>
        <dbReference type="Pfam" id="PF00326"/>
    </source>
</evidence>
<dbReference type="AlphaFoldDB" id="A0A2W2AG02"/>
<keyword evidence="1" id="KW-0325">Glycoprotein</keyword>
<evidence type="ECO:0000313" key="6">
    <source>
        <dbReference type="Proteomes" id="UP000248745"/>
    </source>
</evidence>
<dbReference type="Proteomes" id="UP000248745">
    <property type="component" value="Unassembled WGS sequence"/>
</dbReference>
<dbReference type="Gene3D" id="2.140.10.30">
    <property type="entry name" value="Dipeptidylpeptidase IV, N-terminal domain"/>
    <property type="match status" value="1"/>
</dbReference>
<proteinExistence type="predicted"/>
<dbReference type="InterPro" id="IPR029058">
    <property type="entry name" value="AB_hydrolase_fold"/>
</dbReference>
<feature type="domain" description="Dipeptidylpeptidase IV N-terminal" evidence="4">
    <location>
        <begin position="99"/>
        <end position="439"/>
    </location>
</feature>
<dbReference type="RefSeq" id="WP_111000628.1">
    <property type="nucleotide sequence ID" value="NZ_QKTW01000026.1"/>
</dbReference>
<dbReference type="GO" id="GO:0008239">
    <property type="term" value="F:dipeptidyl-peptidase activity"/>
    <property type="evidence" value="ECO:0007669"/>
    <property type="project" value="TreeGrafter"/>
</dbReference>
<dbReference type="InterPro" id="IPR050278">
    <property type="entry name" value="Serine_Prot_S9B/DPPIV"/>
</dbReference>
<feature type="signal peptide" evidence="2">
    <location>
        <begin position="1"/>
        <end position="18"/>
    </location>
</feature>
<feature type="chain" id="PRO_5016136611" evidence="2">
    <location>
        <begin position="19"/>
        <end position="724"/>
    </location>
</feature>
<evidence type="ECO:0000256" key="2">
    <source>
        <dbReference type="SAM" id="SignalP"/>
    </source>
</evidence>
<dbReference type="InterPro" id="IPR002469">
    <property type="entry name" value="Peptidase_S9B_N"/>
</dbReference>
<dbReference type="EMBL" id="QKTW01000026">
    <property type="protein sequence ID" value="PZF71160.1"/>
    <property type="molecule type" value="Genomic_DNA"/>
</dbReference>
<dbReference type="PANTHER" id="PTHR11731">
    <property type="entry name" value="PROTEASE FAMILY S9B,C DIPEPTIDYL-PEPTIDASE IV-RELATED"/>
    <property type="match status" value="1"/>
</dbReference>
<dbReference type="GO" id="GO:0008236">
    <property type="term" value="F:serine-type peptidase activity"/>
    <property type="evidence" value="ECO:0007669"/>
    <property type="project" value="InterPro"/>
</dbReference>
<sequence length="724" mass="83103">MRYLFLFMSLGLLGTANAQSGKKQITLENVWSLPTFKSKSVPGFNAMNDGKRYTQIDNDGSQQINIYDLQKGKKQKTLFDNAVNKVNGEKIAVDEYSFSADETKMLLLTEAKNIYRRSILHKVYIYDIKSGSLQLLDAEPVLHATFSPDGSKVGFVKNNNLYYRDTKSGQVTAITTDGERNKIINGNCDWVYEEEFQFTRAYQWSEKGNYIAYYRFDESNVPQYTMTVYDSLYPTPYQYKYPKAGEPNSVVQIKIYDLAKKQTTQADVGTETDQYIPRIKWTKDDSKLCILRMNRLQNQLEYLMADAKSGTSTIAYLERNDRYIEINDNIEFLSDNVSCIFSSGQSGYNHLYRWDWKAQNLVSLTDGKFDVESIVSIDKKRNLIYYTAAEGSPMERKLYVVDANGEHKKCLTEENGFHVITPCNGDRYFLDKYSTINSPAVFSLRDADGKIVRTLEDNKVLKATMDEFALGKLRLTTVKGDSGVNLNAWMITPPDFDSTKKYPVLMFQYSGPGSQQVTDKFPVSDYFWYQMLAEKGYIIVCADGTGTGFRGENFRKKTYLQLGKYESDDQIAVAKYLGTLPYVEQSRIGIWGWSYGGFMASTCIFKGADVFKMAIAVAPVTNWRYYDNIYTERYMRRPQENAAGYDENAPEKMASKLKGKFLLVHGTGDDNVHFQNSVMLVNEMIKFNKEYDSEYYPNRNHGISGGNTRFHLYRRMTDFILQNL</sequence>
<comment type="caution">
    <text evidence="5">The sequence shown here is derived from an EMBL/GenBank/DDBJ whole genome shotgun (WGS) entry which is preliminary data.</text>
</comment>
<dbReference type="PANTHER" id="PTHR11731:SF193">
    <property type="entry name" value="DIPEPTIDYL PEPTIDASE 9"/>
    <property type="match status" value="1"/>
</dbReference>
<dbReference type="FunFam" id="3.40.50.1820:FF:000003">
    <property type="entry name" value="Dipeptidyl peptidase 4"/>
    <property type="match status" value="1"/>
</dbReference>
<organism evidence="5 6">
    <name type="scientific">Taibaiella soli</name>
    <dbReference type="NCBI Taxonomy" id="1649169"/>
    <lineage>
        <taxon>Bacteria</taxon>
        <taxon>Pseudomonadati</taxon>
        <taxon>Bacteroidota</taxon>
        <taxon>Chitinophagia</taxon>
        <taxon>Chitinophagales</taxon>
        <taxon>Chitinophagaceae</taxon>
        <taxon>Taibaiella</taxon>
    </lineage>
</organism>
<evidence type="ECO:0000313" key="5">
    <source>
        <dbReference type="EMBL" id="PZF71160.1"/>
    </source>
</evidence>
<dbReference type="Pfam" id="PF00326">
    <property type="entry name" value="Peptidase_S9"/>
    <property type="match status" value="1"/>
</dbReference>
<name>A0A2W2AG02_9BACT</name>
<protein>
    <submittedName>
        <fullName evidence="5">S9 family peptidase</fullName>
    </submittedName>
</protein>
<dbReference type="OrthoDB" id="9812921at2"/>
<reference evidence="5 6" key="1">
    <citation type="submission" date="2018-06" db="EMBL/GenBank/DDBJ databases">
        <title>Mucibacter soli gen. nov., sp. nov., a new member of the family Chitinophagaceae producing mucin.</title>
        <authorList>
            <person name="Kim M.-K."/>
            <person name="Park S."/>
            <person name="Kim T.-S."/>
            <person name="Joung Y."/>
            <person name="Han J.-H."/>
            <person name="Kim S.B."/>
        </authorList>
    </citation>
    <scope>NUCLEOTIDE SEQUENCE [LARGE SCALE GENOMIC DNA]</scope>
    <source>
        <strain evidence="5 6">R1-15</strain>
    </source>
</reference>
<dbReference type="SUPFAM" id="SSF82171">
    <property type="entry name" value="DPP6 N-terminal domain-like"/>
    <property type="match status" value="1"/>
</dbReference>
<keyword evidence="2" id="KW-0732">Signal</keyword>
<dbReference type="Gene3D" id="3.40.50.1820">
    <property type="entry name" value="alpha/beta hydrolase"/>
    <property type="match status" value="1"/>
</dbReference>
<evidence type="ECO:0000256" key="1">
    <source>
        <dbReference type="ARBA" id="ARBA00023180"/>
    </source>
</evidence>
<dbReference type="SUPFAM" id="SSF53474">
    <property type="entry name" value="alpha/beta-Hydrolases"/>
    <property type="match status" value="1"/>
</dbReference>
<feature type="domain" description="Peptidase S9 prolyl oligopeptidase catalytic" evidence="3">
    <location>
        <begin position="530"/>
        <end position="724"/>
    </location>
</feature>
<evidence type="ECO:0000259" key="4">
    <source>
        <dbReference type="Pfam" id="PF00930"/>
    </source>
</evidence>
<accession>A0A2W2AG02</accession>
<dbReference type="InterPro" id="IPR001375">
    <property type="entry name" value="Peptidase_S9_cat"/>
</dbReference>
<dbReference type="GO" id="GO:0006508">
    <property type="term" value="P:proteolysis"/>
    <property type="evidence" value="ECO:0007669"/>
    <property type="project" value="InterPro"/>
</dbReference>
<dbReference type="Pfam" id="PF00930">
    <property type="entry name" value="DPPIV_N"/>
    <property type="match status" value="1"/>
</dbReference>
<gene>
    <name evidence="5" type="ORF">DN068_19485</name>
</gene>
<keyword evidence="6" id="KW-1185">Reference proteome</keyword>